<gene>
    <name evidence="9" type="primary">bcsZ</name>
    <name evidence="9" type="ORF">Q2T77_22085</name>
</gene>
<evidence type="ECO:0000256" key="8">
    <source>
        <dbReference type="SAM" id="SignalP"/>
    </source>
</evidence>
<comment type="similarity">
    <text evidence="2">Belongs to the glycosyl hydrolase 8 (cellulase D) family.</text>
</comment>
<keyword evidence="5" id="KW-0136">Cellulose degradation</keyword>
<keyword evidence="7" id="KW-0624">Polysaccharide degradation</keyword>
<dbReference type="Gene3D" id="1.50.10.10">
    <property type="match status" value="1"/>
</dbReference>
<evidence type="ECO:0000313" key="9">
    <source>
        <dbReference type="EMBL" id="MDO1534989.1"/>
    </source>
</evidence>
<protein>
    <recommendedName>
        <fullName evidence="3">cellulase</fullName>
        <ecNumber evidence="3">3.2.1.4</ecNumber>
    </recommendedName>
</protein>
<evidence type="ECO:0000256" key="6">
    <source>
        <dbReference type="ARBA" id="ARBA00023295"/>
    </source>
</evidence>
<keyword evidence="8" id="KW-0732">Signal</keyword>
<dbReference type="SUPFAM" id="SSF48208">
    <property type="entry name" value="Six-hairpin glycosidases"/>
    <property type="match status" value="1"/>
</dbReference>
<evidence type="ECO:0000313" key="10">
    <source>
        <dbReference type="Proteomes" id="UP001169027"/>
    </source>
</evidence>
<keyword evidence="10" id="KW-1185">Reference proteome</keyword>
<sequence length="406" mass="44558">MTRPPSPAPSRPATTIGRRRWLAGLALMPLANALPAAAQQALGACLPATDWTSFAARHLQADGRIVDFDTPKQHSTSEGQSYGLFFALVHNDRAAFARVLEWTERNLAAGSLAQRLPAWQWGHKPDDGWGVLDDNPASDSDLWIAYSLLEAGRLWNEPRYQTLGRAVLAMAARDEVATLPGLGRMLLPWPKSVAKGPAWRLNPSYLPLQLLRRFQQLDGKGPWGEIADNTVRMVAAVTPQGFAPDWCAWSTQEQAFVADPEKGAVGSYDAIRVYLWAGMLHAADPARQPLLKSLYGPRRLLEQGKPMAEFIDTDTGVMRGTGPVGFSGALLPYLKAQALTPQLDAELARVRARVGSPAQPAPAPLPYYERMLLLFGQAWLDGRFAFSRTGQLQTHWRLLCPATQLA</sequence>
<feature type="chain" id="PRO_5046037977" description="cellulase" evidence="8">
    <location>
        <begin position="39"/>
        <end position="406"/>
    </location>
</feature>
<accession>A0ABT8S7U5</accession>
<dbReference type="RefSeq" id="WP_301812728.1">
    <property type="nucleotide sequence ID" value="NZ_JAUJZH010000017.1"/>
</dbReference>
<evidence type="ECO:0000256" key="1">
    <source>
        <dbReference type="ARBA" id="ARBA00000966"/>
    </source>
</evidence>
<keyword evidence="6 9" id="KW-0326">Glycosidase</keyword>
<reference evidence="9" key="1">
    <citation type="submission" date="2023-06" db="EMBL/GenBank/DDBJ databases">
        <authorList>
            <person name="Jiang Y."/>
            <person name="Liu Q."/>
        </authorList>
    </citation>
    <scope>NUCLEOTIDE SEQUENCE</scope>
    <source>
        <strain evidence="9">CGMCC 1.12090</strain>
    </source>
</reference>
<evidence type="ECO:0000256" key="4">
    <source>
        <dbReference type="ARBA" id="ARBA00022801"/>
    </source>
</evidence>
<dbReference type="Proteomes" id="UP001169027">
    <property type="component" value="Unassembled WGS sequence"/>
</dbReference>
<dbReference type="NCBIfam" id="NF008305">
    <property type="entry name" value="PRK11097.1"/>
    <property type="match status" value="1"/>
</dbReference>
<feature type="signal peptide" evidence="8">
    <location>
        <begin position="1"/>
        <end position="38"/>
    </location>
</feature>
<dbReference type="EC" id="3.2.1.4" evidence="3"/>
<dbReference type="EMBL" id="JAUKVY010000017">
    <property type="protein sequence ID" value="MDO1534989.1"/>
    <property type="molecule type" value="Genomic_DNA"/>
</dbReference>
<evidence type="ECO:0000256" key="7">
    <source>
        <dbReference type="ARBA" id="ARBA00023326"/>
    </source>
</evidence>
<evidence type="ECO:0000256" key="5">
    <source>
        <dbReference type="ARBA" id="ARBA00023001"/>
    </source>
</evidence>
<proteinExistence type="inferred from homology"/>
<comment type="caution">
    <text evidence="9">The sequence shown here is derived from an EMBL/GenBank/DDBJ whole genome shotgun (WGS) entry which is preliminary data.</text>
</comment>
<dbReference type="GO" id="GO:0008810">
    <property type="term" value="F:cellulase activity"/>
    <property type="evidence" value="ECO:0007669"/>
    <property type="project" value="UniProtKB-EC"/>
</dbReference>
<evidence type="ECO:0000256" key="3">
    <source>
        <dbReference type="ARBA" id="ARBA00012601"/>
    </source>
</evidence>
<comment type="catalytic activity">
    <reaction evidence="1">
        <text>Endohydrolysis of (1-&gt;4)-beta-D-glucosidic linkages in cellulose, lichenin and cereal beta-D-glucans.</text>
        <dbReference type="EC" id="3.2.1.4"/>
    </reaction>
</comment>
<evidence type="ECO:0000256" key="2">
    <source>
        <dbReference type="ARBA" id="ARBA00009209"/>
    </source>
</evidence>
<dbReference type="PRINTS" id="PR00735">
    <property type="entry name" value="GLHYDRLASE8"/>
</dbReference>
<dbReference type="PROSITE" id="PS51318">
    <property type="entry name" value="TAT"/>
    <property type="match status" value="1"/>
</dbReference>
<keyword evidence="4 9" id="KW-0378">Hydrolase</keyword>
<dbReference type="Pfam" id="PF01270">
    <property type="entry name" value="Glyco_hydro_8"/>
    <property type="match status" value="1"/>
</dbReference>
<organism evidence="9 10">
    <name type="scientific">Variovorax ginsengisoli</name>
    <dbReference type="NCBI Taxonomy" id="363844"/>
    <lineage>
        <taxon>Bacteria</taxon>
        <taxon>Pseudomonadati</taxon>
        <taxon>Pseudomonadota</taxon>
        <taxon>Betaproteobacteria</taxon>
        <taxon>Burkholderiales</taxon>
        <taxon>Comamonadaceae</taxon>
        <taxon>Variovorax</taxon>
    </lineage>
</organism>
<dbReference type="InterPro" id="IPR002037">
    <property type="entry name" value="Glyco_hydro_8"/>
</dbReference>
<dbReference type="InterPro" id="IPR008928">
    <property type="entry name" value="6-hairpin_glycosidase_sf"/>
</dbReference>
<dbReference type="InterPro" id="IPR006311">
    <property type="entry name" value="TAT_signal"/>
</dbReference>
<keyword evidence="7" id="KW-0119">Carbohydrate metabolism</keyword>
<name>A0ABT8S7U5_9BURK</name>
<dbReference type="InterPro" id="IPR012341">
    <property type="entry name" value="6hp_glycosidase-like_sf"/>
</dbReference>